<protein>
    <recommendedName>
        <fullName evidence="3">Helix-turn-helix domain-containing protein</fullName>
    </recommendedName>
</protein>
<accession>A0A150F6D4</accession>
<dbReference type="STRING" id="1793963.AXI58_18550"/>
<organism evidence="1 2">
    <name type="scientific">Bacillus nakamurai</name>
    <dbReference type="NCBI Taxonomy" id="1793963"/>
    <lineage>
        <taxon>Bacteria</taxon>
        <taxon>Bacillati</taxon>
        <taxon>Bacillota</taxon>
        <taxon>Bacilli</taxon>
        <taxon>Bacillales</taxon>
        <taxon>Bacillaceae</taxon>
        <taxon>Bacillus</taxon>
    </lineage>
</organism>
<gene>
    <name evidence="1" type="ORF">AXI58_18550</name>
</gene>
<dbReference type="Proteomes" id="UP000075430">
    <property type="component" value="Unassembled WGS sequence"/>
</dbReference>
<dbReference type="AlphaFoldDB" id="A0A150F6D4"/>
<dbReference type="Pfam" id="PF13730">
    <property type="entry name" value="HTH_36"/>
    <property type="match status" value="1"/>
</dbReference>
<reference evidence="2" key="1">
    <citation type="submission" date="2016-02" db="EMBL/GenBank/DDBJ databases">
        <authorList>
            <person name="Dunlap C."/>
        </authorList>
    </citation>
    <scope>NUCLEOTIDE SEQUENCE [LARGE SCALE GENOMIC DNA]</scope>
    <source>
        <strain evidence="2">NRRL B-41092</strain>
    </source>
</reference>
<evidence type="ECO:0000313" key="1">
    <source>
        <dbReference type="EMBL" id="KXZ17739.1"/>
    </source>
</evidence>
<proteinExistence type="predicted"/>
<evidence type="ECO:0008006" key="3">
    <source>
        <dbReference type="Google" id="ProtNLM"/>
    </source>
</evidence>
<name>A0A150F6D4_9BACI</name>
<keyword evidence="2" id="KW-1185">Reference proteome</keyword>
<sequence>MRGRFEHLAREALQRKAYAMQKENGLTGNAPIPHDLWRRLVPIAREYEKGNGAIAQLYTYLLAHVNGKPDNDRYMSAFPSVEKIAEDTGIGRNRIARLANVLEAVGLLKTAYDYASNKREKLYYPQYYSALSDAEIRRRLDDIYGQSP</sequence>
<comment type="caution">
    <text evidence="1">The sequence shown here is derived from an EMBL/GenBank/DDBJ whole genome shotgun (WGS) entry which is preliminary data.</text>
</comment>
<dbReference type="EMBL" id="LSBA01000019">
    <property type="protein sequence ID" value="KXZ17739.1"/>
    <property type="molecule type" value="Genomic_DNA"/>
</dbReference>
<evidence type="ECO:0000313" key="2">
    <source>
        <dbReference type="Proteomes" id="UP000075430"/>
    </source>
</evidence>